<dbReference type="Proteomes" id="UP000254601">
    <property type="component" value="Unassembled WGS sequence"/>
</dbReference>
<gene>
    <name evidence="1" type="primary">smg</name>
    <name evidence="2" type="ORF">NCTC13337_00819</name>
</gene>
<accession>A0A380MPM6</accession>
<dbReference type="EMBL" id="UHIC01000001">
    <property type="protein sequence ID" value="SUO94569.1"/>
    <property type="molecule type" value="Genomic_DNA"/>
</dbReference>
<dbReference type="PANTHER" id="PTHR38692:SF1">
    <property type="entry name" value="PROTEIN SMG"/>
    <property type="match status" value="1"/>
</dbReference>
<evidence type="ECO:0000256" key="1">
    <source>
        <dbReference type="HAMAP-Rule" id="MF_00598"/>
    </source>
</evidence>
<dbReference type="Pfam" id="PF04361">
    <property type="entry name" value="DUF494"/>
    <property type="match status" value="1"/>
</dbReference>
<sequence length="157" mass="17612">MRESVIDILCYLFDDVLPEQAGELPNLAEMTGYLQAAGFEREDIGRAIEWFYAFGELKGPAILSKSSSLRVFSTQEKAYLNADCQNFLYGLLRLGLINASLMEVIIERALALEEPLDIETLRWVALMVTMNAQEELSATQNACLEQWLVADEVGTLQ</sequence>
<evidence type="ECO:0000313" key="2">
    <source>
        <dbReference type="EMBL" id="SUO94569.1"/>
    </source>
</evidence>
<comment type="similarity">
    <text evidence="1">Belongs to the Smg family.</text>
</comment>
<organism evidence="2 3">
    <name type="scientific">Suttonella ornithocola</name>
    <dbReference type="NCBI Taxonomy" id="279832"/>
    <lineage>
        <taxon>Bacteria</taxon>
        <taxon>Pseudomonadati</taxon>
        <taxon>Pseudomonadota</taxon>
        <taxon>Gammaproteobacteria</taxon>
        <taxon>Cardiobacteriales</taxon>
        <taxon>Cardiobacteriaceae</taxon>
        <taxon>Suttonella</taxon>
    </lineage>
</organism>
<protein>
    <recommendedName>
        <fullName evidence="1">Protein Smg homolog</fullName>
    </recommendedName>
</protein>
<dbReference type="AlphaFoldDB" id="A0A380MPM6"/>
<name>A0A380MPM6_9GAMM</name>
<dbReference type="RefSeq" id="WP_072576513.1">
    <property type="nucleotide sequence ID" value="NZ_LWHB01000079.1"/>
</dbReference>
<evidence type="ECO:0000313" key="3">
    <source>
        <dbReference type="Proteomes" id="UP000254601"/>
    </source>
</evidence>
<dbReference type="OrthoDB" id="9788984at2"/>
<dbReference type="InterPro" id="IPR007456">
    <property type="entry name" value="Smg"/>
</dbReference>
<dbReference type="PANTHER" id="PTHR38692">
    <property type="entry name" value="PROTEIN SMG"/>
    <property type="match status" value="1"/>
</dbReference>
<keyword evidence="3" id="KW-1185">Reference proteome</keyword>
<reference evidence="2 3" key="1">
    <citation type="submission" date="2018-06" db="EMBL/GenBank/DDBJ databases">
        <authorList>
            <consortium name="Pathogen Informatics"/>
            <person name="Doyle S."/>
        </authorList>
    </citation>
    <scope>NUCLEOTIDE SEQUENCE [LARGE SCALE GENOMIC DNA]</scope>
    <source>
        <strain evidence="2 3">NCTC13337</strain>
    </source>
</reference>
<proteinExistence type="inferred from homology"/>
<dbReference type="HAMAP" id="MF_00598">
    <property type="entry name" value="Smg"/>
    <property type="match status" value="1"/>
</dbReference>